<accession>A0AAN8JPD6</accession>
<proteinExistence type="predicted"/>
<keyword evidence="1" id="KW-0175">Coiled coil</keyword>
<organism evidence="3 4">
    <name type="scientific">Patella caerulea</name>
    <name type="common">Rayed Mediterranean limpet</name>
    <dbReference type="NCBI Taxonomy" id="87958"/>
    <lineage>
        <taxon>Eukaryota</taxon>
        <taxon>Metazoa</taxon>
        <taxon>Spiralia</taxon>
        <taxon>Lophotrochozoa</taxon>
        <taxon>Mollusca</taxon>
        <taxon>Gastropoda</taxon>
        <taxon>Patellogastropoda</taxon>
        <taxon>Patelloidea</taxon>
        <taxon>Patellidae</taxon>
        <taxon>Patella</taxon>
    </lineage>
</organism>
<protein>
    <submittedName>
        <fullName evidence="3">Uncharacterized protein</fullName>
    </submittedName>
</protein>
<feature type="compositionally biased region" description="Basic and acidic residues" evidence="2">
    <location>
        <begin position="8"/>
        <end position="37"/>
    </location>
</feature>
<keyword evidence="4" id="KW-1185">Reference proteome</keyword>
<feature type="coiled-coil region" evidence="1">
    <location>
        <begin position="106"/>
        <end position="133"/>
    </location>
</feature>
<reference evidence="3 4" key="1">
    <citation type="submission" date="2024-01" db="EMBL/GenBank/DDBJ databases">
        <title>The genome of the rayed Mediterranean limpet Patella caerulea (Linnaeus, 1758).</title>
        <authorList>
            <person name="Anh-Thu Weber A."/>
            <person name="Halstead-Nussloch G."/>
        </authorList>
    </citation>
    <scope>NUCLEOTIDE SEQUENCE [LARGE SCALE GENOMIC DNA]</scope>
    <source>
        <strain evidence="3">AATW-2023a</strain>
        <tissue evidence="3">Whole specimen</tissue>
    </source>
</reference>
<name>A0AAN8JPD6_PATCE</name>
<feature type="region of interest" description="Disordered" evidence="2">
    <location>
        <begin position="1"/>
        <end position="40"/>
    </location>
</feature>
<comment type="caution">
    <text evidence="3">The sequence shown here is derived from an EMBL/GenBank/DDBJ whole genome shotgun (WGS) entry which is preliminary data.</text>
</comment>
<evidence type="ECO:0000256" key="1">
    <source>
        <dbReference type="SAM" id="Coils"/>
    </source>
</evidence>
<evidence type="ECO:0000313" key="4">
    <source>
        <dbReference type="Proteomes" id="UP001347796"/>
    </source>
</evidence>
<sequence>MAESNDTTLKRTRDSQGDTPKPEQKTHKTTDSEDRTESASMEMLTKQMELLINNVSEIKTNQDKMCNMLEMKIEKWKDELVGHIDSKVKLLYDEISIDISAERVKIDQVINSVQVLEDKMLNLEEDRNQLSHGRPTEDNDLTVVLFGVKFEESENILEKAHSIIQALGEHVFKNVDITGVIRMKPRHNTKPGIVKISFVNIEQRNRVLQFKRTLAETVYKDVFISRAKSQTEILIESNSGTNIRHLNNPSLRVDQRSIIITTTQRRNNGDNSS</sequence>
<gene>
    <name evidence="3" type="ORF">SNE40_009851</name>
</gene>
<evidence type="ECO:0000313" key="3">
    <source>
        <dbReference type="EMBL" id="KAK6182087.1"/>
    </source>
</evidence>
<dbReference type="AlphaFoldDB" id="A0AAN8JPD6"/>
<dbReference type="Proteomes" id="UP001347796">
    <property type="component" value="Unassembled WGS sequence"/>
</dbReference>
<dbReference type="EMBL" id="JAZGQO010000007">
    <property type="protein sequence ID" value="KAK6182087.1"/>
    <property type="molecule type" value="Genomic_DNA"/>
</dbReference>
<evidence type="ECO:0000256" key="2">
    <source>
        <dbReference type="SAM" id="MobiDB-lite"/>
    </source>
</evidence>